<keyword evidence="3" id="KW-1185">Reference proteome</keyword>
<dbReference type="EMBL" id="JASPKY010000214">
    <property type="protein sequence ID" value="KAK9719998.1"/>
    <property type="molecule type" value="Genomic_DNA"/>
</dbReference>
<sequence length="446" mass="51425">MMVDPTSELATETYVAYGSMIAENVISLVNDMMVDPTSELATETYVAYGSMIAENVISLVNIVFGLFYNGRIIHIMNEINAIDMAFKKLNIQIEHCKTWLLSIILITYYIISAFTLTEYPVFSEQVIIINLWELCGSLAQSTLNLLNYMVMCQYSLYKLCNVKGRYIIDMVAMIRSSIQFFLLYIVTIEQFFEFFNDHFPIVKLELMTEIGSYMMASIMMIMNSLLGTLFARKVIAILNRIDRIDVDLKRLDVEINYCKTWLWSVMSAIFLTIVISLLPIFASILAVYNQLTFWIFVQIMTEYVMELLNYAVVCQYCVFTIAITARYKAVNAYLKSTLCKSSFRNNVDKMAIARCVVQFLAYYYIALTAYISMIVEDTPDDVLSWVAVIYNTATCTMLIVSSILSTLFTGRIISIMNQIEKIDLEFKQMGLALNHWYDYYIYRGDD</sequence>
<dbReference type="Proteomes" id="UP001458880">
    <property type="component" value="Unassembled WGS sequence"/>
</dbReference>
<name>A0AAW1KIZ5_POPJA</name>
<keyword evidence="1" id="KW-0812">Transmembrane</keyword>
<proteinExistence type="predicted"/>
<feature type="transmembrane region" description="Helical" evidence="1">
    <location>
        <begin position="383"/>
        <end position="408"/>
    </location>
</feature>
<dbReference type="AlphaFoldDB" id="A0AAW1KIZ5"/>
<comment type="caution">
    <text evidence="2">The sequence shown here is derived from an EMBL/GenBank/DDBJ whole genome shotgun (WGS) entry which is preliminary data.</text>
</comment>
<feature type="transmembrane region" description="Helical" evidence="1">
    <location>
        <begin position="210"/>
        <end position="231"/>
    </location>
</feature>
<accession>A0AAW1KIZ5</accession>
<reference evidence="2 3" key="1">
    <citation type="journal article" date="2024" name="BMC Genomics">
        <title>De novo assembly and annotation of Popillia japonica's genome with initial clues to its potential as an invasive pest.</title>
        <authorList>
            <person name="Cucini C."/>
            <person name="Boschi S."/>
            <person name="Funari R."/>
            <person name="Cardaioli E."/>
            <person name="Iannotti N."/>
            <person name="Marturano G."/>
            <person name="Paoli F."/>
            <person name="Bruttini M."/>
            <person name="Carapelli A."/>
            <person name="Frati F."/>
            <person name="Nardi F."/>
        </authorList>
    </citation>
    <scope>NUCLEOTIDE SEQUENCE [LARGE SCALE GENOMIC DNA]</scope>
    <source>
        <strain evidence="2">DMR45628</strain>
    </source>
</reference>
<organism evidence="2 3">
    <name type="scientific">Popillia japonica</name>
    <name type="common">Japanese beetle</name>
    <dbReference type="NCBI Taxonomy" id="7064"/>
    <lineage>
        <taxon>Eukaryota</taxon>
        <taxon>Metazoa</taxon>
        <taxon>Ecdysozoa</taxon>
        <taxon>Arthropoda</taxon>
        <taxon>Hexapoda</taxon>
        <taxon>Insecta</taxon>
        <taxon>Pterygota</taxon>
        <taxon>Neoptera</taxon>
        <taxon>Endopterygota</taxon>
        <taxon>Coleoptera</taxon>
        <taxon>Polyphaga</taxon>
        <taxon>Scarabaeiformia</taxon>
        <taxon>Scarabaeidae</taxon>
        <taxon>Rutelinae</taxon>
        <taxon>Popillia</taxon>
    </lineage>
</organism>
<feature type="transmembrane region" description="Helical" evidence="1">
    <location>
        <begin position="45"/>
        <end position="68"/>
    </location>
</feature>
<gene>
    <name evidence="2" type="ORF">QE152_g22337</name>
</gene>
<evidence type="ECO:0000313" key="2">
    <source>
        <dbReference type="EMBL" id="KAK9719998.1"/>
    </source>
</evidence>
<evidence type="ECO:0008006" key="4">
    <source>
        <dbReference type="Google" id="ProtNLM"/>
    </source>
</evidence>
<feature type="transmembrane region" description="Helical" evidence="1">
    <location>
        <begin position="260"/>
        <end position="288"/>
    </location>
</feature>
<protein>
    <recommendedName>
        <fullName evidence="4">Gustatory receptor</fullName>
    </recommendedName>
</protein>
<feature type="transmembrane region" description="Helical" evidence="1">
    <location>
        <begin position="166"/>
        <end position="186"/>
    </location>
</feature>
<feature type="transmembrane region" description="Helical" evidence="1">
    <location>
        <begin position="308"/>
        <end position="330"/>
    </location>
</feature>
<evidence type="ECO:0000256" key="1">
    <source>
        <dbReference type="SAM" id="Phobius"/>
    </source>
</evidence>
<feature type="transmembrane region" description="Helical" evidence="1">
    <location>
        <begin position="351"/>
        <end position="371"/>
    </location>
</feature>
<keyword evidence="1" id="KW-0472">Membrane</keyword>
<feature type="transmembrane region" description="Helical" evidence="1">
    <location>
        <begin position="127"/>
        <end position="146"/>
    </location>
</feature>
<keyword evidence="1" id="KW-1133">Transmembrane helix</keyword>
<feature type="transmembrane region" description="Helical" evidence="1">
    <location>
        <begin position="98"/>
        <end position="115"/>
    </location>
</feature>
<evidence type="ECO:0000313" key="3">
    <source>
        <dbReference type="Proteomes" id="UP001458880"/>
    </source>
</evidence>